<dbReference type="AlphaFoldDB" id="A0A382QMU8"/>
<protein>
    <recommendedName>
        <fullName evidence="1">Phage tail collar domain-containing protein</fullName>
    </recommendedName>
</protein>
<dbReference type="InterPro" id="IPR037053">
    <property type="entry name" value="Phage_tail_collar_dom_sf"/>
</dbReference>
<evidence type="ECO:0000313" key="2">
    <source>
        <dbReference type="EMBL" id="SVC86258.1"/>
    </source>
</evidence>
<evidence type="ECO:0000259" key="1">
    <source>
        <dbReference type="Pfam" id="PF07484"/>
    </source>
</evidence>
<accession>A0A382QMU8</accession>
<feature type="non-terminal residue" evidence="2">
    <location>
        <position position="1"/>
    </location>
</feature>
<organism evidence="2">
    <name type="scientific">marine metagenome</name>
    <dbReference type="NCBI Taxonomy" id="408172"/>
    <lineage>
        <taxon>unclassified sequences</taxon>
        <taxon>metagenomes</taxon>
        <taxon>ecological metagenomes</taxon>
    </lineage>
</organism>
<dbReference type="SUPFAM" id="SSF88874">
    <property type="entry name" value="Receptor-binding domain of short tail fibre protein gp12"/>
    <property type="match status" value="1"/>
</dbReference>
<name>A0A382QMU8_9ZZZZ</name>
<sequence length="89" mass="8921">SRTTYSALFSAISTTYGTGNGSSTFNIPDMMGRVPVGTGAGSGLTSRTIGATGGTENTAAGSNLSSGSNYSYAIMQPFSVVSFFIATGK</sequence>
<reference evidence="2" key="1">
    <citation type="submission" date="2018-05" db="EMBL/GenBank/DDBJ databases">
        <authorList>
            <person name="Lanie J.A."/>
            <person name="Ng W.-L."/>
            <person name="Kazmierczak K.M."/>
            <person name="Andrzejewski T.M."/>
            <person name="Davidsen T.M."/>
            <person name="Wayne K.J."/>
            <person name="Tettelin H."/>
            <person name="Glass J.I."/>
            <person name="Rusch D."/>
            <person name="Podicherti R."/>
            <person name="Tsui H.-C.T."/>
            <person name="Winkler M.E."/>
        </authorList>
    </citation>
    <scope>NUCLEOTIDE SEQUENCE</scope>
</reference>
<dbReference type="Gene3D" id="3.90.1340.10">
    <property type="entry name" value="Phage tail collar domain"/>
    <property type="match status" value="1"/>
</dbReference>
<proteinExistence type="predicted"/>
<gene>
    <name evidence="2" type="ORF">METZ01_LOCUS339112</name>
</gene>
<dbReference type="Pfam" id="PF07484">
    <property type="entry name" value="Collar"/>
    <property type="match status" value="1"/>
</dbReference>
<dbReference type="InterPro" id="IPR011083">
    <property type="entry name" value="Phage_tail_collar_dom"/>
</dbReference>
<dbReference type="EMBL" id="UINC01115322">
    <property type="protein sequence ID" value="SVC86258.1"/>
    <property type="molecule type" value="Genomic_DNA"/>
</dbReference>
<feature type="domain" description="Phage tail collar" evidence="1">
    <location>
        <begin position="1"/>
        <end position="35"/>
    </location>
</feature>